<keyword evidence="2" id="KW-0285">Flavoprotein</keyword>
<evidence type="ECO:0000313" key="5">
    <source>
        <dbReference type="EMBL" id="PXF46773.1"/>
    </source>
</evidence>
<evidence type="ECO:0000259" key="4">
    <source>
        <dbReference type="Pfam" id="PF01494"/>
    </source>
</evidence>
<dbReference type="Pfam" id="PF21274">
    <property type="entry name" value="Rng_hyd_C"/>
    <property type="match status" value="1"/>
</dbReference>
<dbReference type="AlphaFoldDB" id="A0A2V3IXI2"/>
<dbReference type="PANTHER" id="PTHR43004:SF19">
    <property type="entry name" value="BINDING MONOOXYGENASE, PUTATIVE (JCVI)-RELATED"/>
    <property type="match status" value="1"/>
</dbReference>
<evidence type="ECO:0000256" key="3">
    <source>
        <dbReference type="ARBA" id="ARBA00022827"/>
    </source>
</evidence>
<reference evidence="5 6" key="1">
    <citation type="journal article" date="2018" name="Mol. Biol. Evol.">
        <title>Analysis of the draft genome of the red seaweed Gracilariopsis chorda provides insights into genome size evolution in Rhodophyta.</title>
        <authorList>
            <person name="Lee J."/>
            <person name="Yang E.C."/>
            <person name="Graf L."/>
            <person name="Yang J.H."/>
            <person name="Qiu H."/>
            <person name="Zel Zion U."/>
            <person name="Chan C.X."/>
            <person name="Stephens T.G."/>
            <person name="Weber A.P.M."/>
            <person name="Boo G.H."/>
            <person name="Boo S.M."/>
            <person name="Kim K.M."/>
            <person name="Shin Y."/>
            <person name="Jung M."/>
            <person name="Lee S.J."/>
            <person name="Yim H.S."/>
            <person name="Lee J.H."/>
            <person name="Bhattacharya D."/>
            <person name="Yoon H.S."/>
        </authorList>
    </citation>
    <scope>NUCLEOTIDE SEQUENCE [LARGE SCALE GENOMIC DNA]</scope>
    <source>
        <strain evidence="5 6">SKKU-2015</strain>
        <tissue evidence="5">Whole body</tissue>
    </source>
</reference>
<name>A0A2V3IXI2_9FLOR</name>
<dbReference type="SUPFAM" id="SSF51905">
    <property type="entry name" value="FAD/NAD(P)-binding domain"/>
    <property type="match status" value="1"/>
</dbReference>
<dbReference type="InterPro" id="IPR002938">
    <property type="entry name" value="FAD-bd"/>
</dbReference>
<keyword evidence="5" id="KW-0503">Monooxygenase</keyword>
<keyword evidence="5" id="KW-0560">Oxidoreductase</keyword>
<accession>A0A2V3IXI2</accession>
<dbReference type="InterPro" id="IPR036188">
    <property type="entry name" value="FAD/NAD-bd_sf"/>
</dbReference>
<dbReference type="Gene3D" id="3.40.30.120">
    <property type="match status" value="1"/>
</dbReference>
<keyword evidence="6" id="KW-1185">Reference proteome</keyword>
<dbReference type="Gene3D" id="3.30.70.2450">
    <property type="match status" value="1"/>
</dbReference>
<feature type="domain" description="FAD-binding" evidence="4">
    <location>
        <begin position="7"/>
        <end position="347"/>
    </location>
</feature>
<dbReference type="GO" id="GO:0071949">
    <property type="term" value="F:FAD binding"/>
    <property type="evidence" value="ECO:0007669"/>
    <property type="project" value="InterPro"/>
</dbReference>
<dbReference type="InterPro" id="IPR050641">
    <property type="entry name" value="RIFMO-like"/>
</dbReference>
<dbReference type="Proteomes" id="UP000247409">
    <property type="component" value="Unassembled WGS sequence"/>
</dbReference>
<proteinExistence type="predicted"/>
<dbReference type="STRING" id="448386.A0A2V3IXI2"/>
<dbReference type="PANTHER" id="PTHR43004">
    <property type="entry name" value="TRK SYSTEM POTASSIUM UPTAKE PROTEIN"/>
    <property type="match status" value="1"/>
</dbReference>
<dbReference type="Pfam" id="PF01494">
    <property type="entry name" value="FAD_binding_3"/>
    <property type="match status" value="1"/>
</dbReference>
<dbReference type="GO" id="GO:0016709">
    <property type="term" value="F:oxidoreductase activity, acting on paired donors, with incorporation or reduction of molecular oxygen, NAD(P)H as one donor, and incorporation of one atom of oxygen"/>
    <property type="evidence" value="ECO:0007669"/>
    <property type="project" value="UniProtKB-ARBA"/>
</dbReference>
<dbReference type="Gene3D" id="3.50.50.60">
    <property type="entry name" value="FAD/NAD(P)-binding domain"/>
    <property type="match status" value="1"/>
</dbReference>
<sequence>MSMSMSIDVLIVGAGPSGLVLATELARRAVNFRIIDSKPASSPTSRSFTLHARTMEMFHDIGLSHTFLKEGLQNHGFLFNFQGQPTRPRLDFEHLDTAFPFILMLSQDRIESTLLDHLSTQYDVHVDWNTTLTNLSFEESQHAYSAIIQLPDGARQQVHPKWIAGCDGVHSKTRVEAGLSLEGEMYEDIIQLMDAHVNGFQGDDDRVHYYMSKNKFLFLARLPNDMHRILVSDKRDVGELDIEEARQVFQDVVDSFLEGVTLDTPKWVSKWRVWKKLAKTYTKMNVVLVGDAVHTHSPSGGQGMNCGMQDAYNLGWKLALVVQGKAASALIKNYESERKRIGAQVVAGSDAIHNVILAHGKGLKGRLELTKKEGWHDEAVQRISGLSYHYRDVEPLSSDLEERSGARAGERAVDVELEDEIRLHDVIRGPGFTLLLASGADVKVAEMLDMIRVARSGLGKDVKVVVVGKVADLPEGAADQCIADKRGGFEERYGTTDGGHAILVRPDGYIAIHLALGEQKTMHDTIQRILCR</sequence>
<protein>
    <submittedName>
        <fullName evidence="5">Pentachlorophenol 4-monooxygenase</fullName>
    </submittedName>
</protein>
<comment type="cofactor">
    <cofactor evidence="1">
        <name>FAD</name>
        <dbReference type="ChEBI" id="CHEBI:57692"/>
    </cofactor>
</comment>
<keyword evidence="3" id="KW-0274">FAD</keyword>
<organism evidence="5 6">
    <name type="scientific">Gracilariopsis chorda</name>
    <dbReference type="NCBI Taxonomy" id="448386"/>
    <lineage>
        <taxon>Eukaryota</taxon>
        <taxon>Rhodophyta</taxon>
        <taxon>Florideophyceae</taxon>
        <taxon>Rhodymeniophycidae</taxon>
        <taxon>Gracilariales</taxon>
        <taxon>Gracilariaceae</taxon>
        <taxon>Gracilariopsis</taxon>
    </lineage>
</organism>
<dbReference type="OrthoDB" id="10016252at2759"/>
<evidence type="ECO:0000256" key="2">
    <source>
        <dbReference type="ARBA" id="ARBA00022630"/>
    </source>
</evidence>
<dbReference type="EMBL" id="NBIV01000033">
    <property type="protein sequence ID" value="PXF46773.1"/>
    <property type="molecule type" value="Genomic_DNA"/>
</dbReference>
<comment type="caution">
    <text evidence="5">The sequence shown here is derived from an EMBL/GenBank/DDBJ whole genome shotgun (WGS) entry which is preliminary data.</text>
</comment>
<evidence type="ECO:0000313" key="6">
    <source>
        <dbReference type="Proteomes" id="UP000247409"/>
    </source>
</evidence>
<dbReference type="PRINTS" id="PR00420">
    <property type="entry name" value="RNGMNOXGNASE"/>
</dbReference>
<gene>
    <name evidence="5" type="ORF">BWQ96_03464</name>
</gene>
<evidence type="ECO:0000256" key="1">
    <source>
        <dbReference type="ARBA" id="ARBA00001974"/>
    </source>
</evidence>